<proteinExistence type="predicted"/>
<feature type="signal peptide" evidence="1">
    <location>
        <begin position="1"/>
        <end position="28"/>
    </location>
</feature>
<accession>A0A3P6TMG5</accession>
<evidence type="ECO:0000313" key="3">
    <source>
        <dbReference type="Proteomes" id="UP000281553"/>
    </source>
</evidence>
<sequence>MRIFSLCYVFPNPCLLLLFLTNLSASRAEEYLEFHGLFGDDILSMLYGPWPGWPARDIIYDKDTGRLSHAAVSLELEGFWVPTEWCSRGEKLDYLIYKQDYINLTRFTSTSLSSLREQCFKANILALKQQKYIQRNLMSVKVALEARGIKVFLGQQTYLDSIRYGQLAFHDKEIELLINPRDYAPARDILQSLASQPTSGMLFTSVNNISVGLACDPDEEPVHNTSKPVLGPIGKRNVFSNCLINVTFLKISGEVARDQSRQNFEYRPLYGVLFQALDNDGAKPQTQFCFTRSSNVVESEEIISILDRNLLTRGRKLLCNHIALPCYLLDDLQPRSYTFNYSKHSIELMLTMENSTCRWQSAFVKSLDPHYVYHHEDELVPAITRIDI</sequence>
<name>A0A3P6TMG5_DIBLA</name>
<organism evidence="2 3">
    <name type="scientific">Dibothriocephalus latus</name>
    <name type="common">Fish tapeworm</name>
    <name type="synonym">Diphyllobothrium latum</name>
    <dbReference type="NCBI Taxonomy" id="60516"/>
    <lineage>
        <taxon>Eukaryota</taxon>
        <taxon>Metazoa</taxon>
        <taxon>Spiralia</taxon>
        <taxon>Lophotrochozoa</taxon>
        <taxon>Platyhelminthes</taxon>
        <taxon>Cestoda</taxon>
        <taxon>Eucestoda</taxon>
        <taxon>Diphyllobothriidea</taxon>
        <taxon>Diphyllobothriidae</taxon>
        <taxon>Dibothriocephalus</taxon>
    </lineage>
</organism>
<feature type="chain" id="PRO_5018084993" evidence="1">
    <location>
        <begin position="29"/>
        <end position="388"/>
    </location>
</feature>
<keyword evidence="3" id="KW-1185">Reference proteome</keyword>
<evidence type="ECO:0000256" key="1">
    <source>
        <dbReference type="SAM" id="SignalP"/>
    </source>
</evidence>
<evidence type="ECO:0000313" key="2">
    <source>
        <dbReference type="EMBL" id="VDK89306.1"/>
    </source>
</evidence>
<keyword evidence="1" id="KW-0732">Signal</keyword>
<reference evidence="2 3" key="1">
    <citation type="submission" date="2018-11" db="EMBL/GenBank/DDBJ databases">
        <authorList>
            <consortium name="Pathogen Informatics"/>
        </authorList>
    </citation>
    <scope>NUCLEOTIDE SEQUENCE [LARGE SCALE GENOMIC DNA]</scope>
</reference>
<protein>
    <submittedName>
        <fullName evidence="2">Uncharacterized protein</fullName>
    </submittedName>
</protein>
<dbReference type="AlphaFoldDB" id="A0A3P6TMG5"/>
<dbReference type="EMBL" id="UYRU01045347">
    <property type="protein sequence ID" value="VDK89306.1"/>
    <property type="molecule type" value="Genomic_DNA"/>
</dbReference>
<dbReference type="Proteomes" id="UP000281553">
    <property type="component" value="Unassembled WGS sequence"/>
</dbReference>
<gene>
    <name evidence="2" type="ORF">DILT_LOCUS4365</name>
</gene>